<keyword evidence="4 5" id="KW-0472">Membrane</keyword>
<dbReference type="GO" id="GO:0016765">
    <property type="term" value="F:transferase activity, transferring alkyl or aryl (other than methyl) groups"/>
    <property type="evidence" value="ECO:0007669"/>
    <property type="project" value="InterPro"/>
</dbReference>
<feature type="transmembrane region" description="Helical" evidence="5">
    <location>
        <begin position="276"/>
        <end position="294"/>
    </location>
</feature>
<evidence type="ECO:0000313" key="6">
    <source>
        <dbReference type="EMBL" id="SHE96479.1"/>
    </source>
</evidence>
<evidence type="ECO:0000256" key="3">
    <source>
        <dbReference type="ARBA" id="ARBA00022989"/>
    </source>
</evidence>
<reference evidence="6 7" key="1">
    <citation type="submission" date="2016-11" db="EMBL/GenBank/DDBJ databases">
        <authorList>
            <person name="Jaros S."/>
            <person name="Januszkiewicz K."/>
            <person name="Wedrychowicz H."/>
        </authorList>
    </citation>
    <scope>NUCLEOTIDE SEQUENCE [LARGE SCALE GENOMIC DNA]</scope>
    <source>
        <strain evidence="6 7">DSM 21986</strain>
    </source>
</reference>
<dbReference type="EMBL" id="FQUS01000004">
    <property type="protein sequence ID" value="SHE96479.1"/>
    <property type="molecule type" value="Genomic_DNA"/>
</dbReference>
<feature type="transmembrane region" description="Helical" evidence="5">
    <location>
        <begin position="24"/>
        <end position="42"/>
    </location>
</feature>
<proteinExistence type="predicted"/>
<feature type="transmembrane region" description="Helical" evidence="5">
    <location>
        <begin position="238"/>
        <end position="255"/>
    </location>
</feature>
<name>A0A1M4XSK9_9BACT</name>
<evidence type="ECO:0000256" key="2">
    <source>
        <dbReference type="ARBA" id="ARBA00022692"/>
    </source>
</evidence>
<dbReference type="InterPro" id="IPR000537">
    <property type="entry name" value="UbiA_prenyltransferase"/>
</dbReference>
<evidence type="ECO:0000256" key="5">
    <source>
        <dbReference type="SAM" id="Phobius"/>
    </source>
</evidence>
<evidence type="ECO:0000256" key="1">
    <source>
        <dbReference type="ARBA" id="ARBA00004141"/>
    </source>
</evidence>
<dbReference type="AlphaFoldDB" id="A0A1M4XSK9"/>
<feature type="transmembrane region" description="Helical" evidence="5">
    <location>
        <begin position="213"/>
        <end position="232"/>
    </location>
</feature>
<feature type="transmembrane region" description="Helical" evidence="5">
    <location>
        <begin position="91"/>
        <end position="120"/>
    </location>
</feature>
<dbReference type="OrthoDB" id="665023at2"/>
<evidence type="ECO:0000313" key="7">
    <source>
        <dbReference type="Proteomes" id="UP000184041"/>
    </source>
</evidence>
<accession>A0A1M4XSK9</accession>
<keyword evidence="2 5" id="KW-0812">Transmembrane</keyword>
<dbReference type="GO" id="GO:0016020">
    <property type="term" value="C:membrane"/>
    <property type="evidence" value="ECO:0007669"/>
    <property type="project" value="UniProtKB-SubCell"/>
</dbReference>
<dbReference type="STRING" id="1194090.SAMN05443144_104206"/>
<sequence>MAESNRGKAGWGNQVWHFVLHLRLHYQLFILSGAYLLGALLSENFNLQWFVIQFLNVHLLLFGGATAYNSFWDRDEGPVGGLPNPPPMVRWMWFASLLIQMIGLLLAIPMGAFFVGIYLLSMLLFWLYSSPWSRWKGRPLKSLVAIGISTGCNAVLLGYYATGFGPLYGSTWMAAAGVTFILLSLYPVSQLYQQNEDLRRGDRTFAVSYGKYTVMRFFEASFTVGLLLVTLAIGLQHLMLGLLFGITGGITGILVDRKLKGMMAHNEGDYRSVMQVKYRTSMAFVSFLVIALFAKHNDFLNSFAFVEWLLK</sequence>
<dbReference type="RefSeq" id="WP_073060382.1">
    <property type="nucleotide sequence ID" value="NZ_FQUS01000004.1"/>
</dbReference>
<gene>
    <name evidence="6" type="ORF">SAMN05443144_104206</name>
</gene>
<protein>
    <submittedName>
        <fullName evidence="6">4-hydroxybenzoate polyprenyltransferase</fullName>
    </submittedName>
</protein>
<feature type="transmembrane region" description="Helical" evidence="5">
    <location>
        <begin position="140"/>
        <end position="160"/>
    </location>
</feature>
<organism evidence="6 7">
    <name type="scientific">Fodinibius roseus</name>
    <dbReference type="NCBI Taxonomy" id="1194090"/>
    <lineage>
        <taxon>Bacteria</taxon>
        <taxon>Pseudomonadati</taxon>
        <taxon>Balneolota</taxon>
        <taxon>Balneolia</taxon>
        <taxon>Balneolales</taxon>
        <taxon>Balneolaceae</taxon>
        <taxon>Fodinibius</taxon>
    </lineage>
</organism>
<keyword evidence="7" id="KW-1185">Reference proteome</keyword>
<dbReference type="Proteomes" id="UP000184041">
    <property type="component" value="Unassembled WGS sequence"/>
</dbReference>
<feature type="transmembrane region" description="Helical" evidence="5">
    <location>
        <begin position="49"/>
        <end position="71"/>
    </location>
</feature>
<evidence type="ECO:0000256" key="4">
    <source>
        <dbReference type="ARBA" id="ARBA00023136"/>
    </source>
</evidence>
<dbReference type="Pfam" id="PF01040">
    <property type="entry name" value="UbiA"/>
    <property type="match status" value="1"/>
</dbReference>
<feature type="transmembrane region" description="Helical" evidence="5">
    <location>
        <begin position="172"/>
        <end position="192"/>
    </location>
</feature>
<comment type="subcellular location">
    <subcellularLocation>
        <location evidence="1">Membrane</location>
        <topology evidence="1">Multi-pass membrane protein</topology>
    </subcellularLocation>
</comment>
<keyword evidence="3 5" id="KW-1133">Transmembrane helix</keyword>
<keyword evidence="6" id="KW-0808">Transferase</keyword>